<sequence length="119" mass="13131">RNSDDSRQGVDNTVLYDNSFIYSDDLGSISALPEVDTDTRSFKTNGAISDDQVGDELAGVYIPAPDYDEEEKTLEFNSEDTDDPSDGGEDSKPRQIKPKTTVKIYEGADLSHFLSEDDI</sequence>
<dbReference type="EMBL" id="HACG01015846">
    <property type="protein sequence ID" value="CEK62711.1"/>
    <property type="molecule type" value="Transcribed_RNA"/>
</dbReference>
<name>A0A0B6Z480_9EUPU</name>
<accession>A0A0B6Z480</accession>
<evidence type="ECO:0000313" key="2">
    <source>
        <dbReference type="EMBL" id="CEK62711.1"/>
    </source>
</evidence>
<evidence type="ECO:0000256" key="1">
    <source>
        <dbReference type="SAM" id="MobiDB-lite"/>
    </source>
</evidence>
<feature type="non-terminal residue" evidence="2">
    <location>
        <position position="1"/>
    </location>
</feature>
<dbReference type="AlphaFoldDB" id="A0A0B6Z480"/>
<feature type="compositionally biased region" description="Acidic residues" evidence="1">
    <location>
        <begin position="66"/>
        <end position="88"/>
    </location>
</feature>
<organism evidence="2">
    <name type="scientific">Arion vulgaris</name>
    <dbReference type="NCBI Taxonomy" id="1028688"/>
    <lineage>
        <taxon>Eukaryota</taxon>
        <taxon>Metazoa</taxon>
        <taxon>Spiralia</taxon>
        <taxon>Lophotrochozoa</taxon>
        <taxon>Mollusca</taxon>
        <taxon>Gastropoda</taxon>
        <taxon>Heterobranchia</taxon>
        <taxon>Euthyneura</taxon>
        <taxon>Panpulmonata</taxon>
        <taxon>Eupulmonata</taxon>
        <taxon>Stylommatophora</taxon>
        <taxon>Helicina</taxon>
        <taxon>Arionoidea</taxon>
        <taxon>Arionidae</taxon>
        <taxon>Arion</taxon>
    </lineage>
</organism>
<protein>
    <submittedName>
        <fullName evidence="2">Uncharacterized protein</fullName>
    </submittedName>
</protein>
<gene>
    <name evidence="2" type="primary">ORF45967</name>
</gene>
<feature type="non-terminal residue" evidence="2">
    <location>
        <position position="119"/>
    </location>
</feature>
<proteinExistence type="predicted"/>
<reference evidence="2" key="1">
    <citation type="submission" date="2014-12" db="EMBL/GenBank/DDBJ databases">
        <title>Insight into the proteome of Arion vulgaris.</title>
        <authorList>
            <person name="Aradska J."/>
            <person name="Bulat T."/>
            <person name="Smidak R."/>
            <person name="Sarate P."/>
            <person name="Gangsoo J."/>
            <person name="Sialana F."/>
            <person name="Bilban M."/>
            <person name="Lubec G."/>
        </authorList>
    </citation>
    <scope>NUCLEOTIDE SEQUENCE</scope>
    <source>
        <tissue evidence="2">Skin</tissue>
    </source>
</reference>
<feature type="region of interest" description="Disordered" evidence="1">
    <location>
        <begin position="64"/>
        <end position="100"/>
    </location>
</feature>